<dbReference type="Gene3D" id="3.40.50.300">
    <property type="entry name" value="P-loop containing nucleotide triphosphate hydrolases"/>
    <property type="match status" value="1"/>
</dbReference>
<sequence>MSTPAMSAEGLTKTFRTPGGGSLTACEDVSVELTQGRTVAIVGESGSGKSTLLRMLTGLERPTSGRVLLGEQEIQDVRGSLLREVRRHVQMVFQDPLGSFAPRMRIAEAVCAPLINYDAIGRREVVPRAREMLRLVGLSEHLVTRRPHQLSGGQLQRCAIARALTLDPQVLLCDEATSALDVSAQAEIMALLARLQDERGIAIGFVCHDLALVAHFATTILVMHRGRVVEQLPAEGLVERARHPYTRRLLASVLDLRDRDGHLGREPGGGSRPRPQDEAADGPLVEIAPGHLVARPASGAGDGR</sequence>
<proteinExistence type="predicted"/>
<keyword evidence="7" id="KW-1185">Reference proteome</keyword>
<evidence type="ECO:0000259" key="5">
    <source>
        <dbReference type="PROSITE" id="PS50893"/>
    </source>
</evidence>
<evidence type="ECO:0000313" key="6">
    <source>
        <dbReference type="EMBL" id="ERK60936.1"/>
    </source>
</evidence>
<dbReference type="InterPro" id="IPR027417">
    <property type="entry name" value="P-loop_NTPase"/>
</dbReference>
<dbReference type="GO" id="GO:0005524">
    <property type="term" value="F:ATP binding"/>
    <property type="evidence" value="ECO:0007669"/>
    <property type="project" value="UniProtKB-KW"/>
</dbReference>
<dbReference type="EMBL" id="ACVN02000070">
    <property type="protein sequence ID" value="ERK60936.1"/>
    <property type="molecule type" value="Genomic_DNA"/>
</dbReference>
<organism evidence="6 7">
    <name type="scientific">Propionibacterium acidifaciens F0233</name>
    <dbReference type="NCBI Taxonomy" id="553198"/>
    <lineage>
        <taxon>Bacteria</taxon>
        <taxon>Bacillati</taxon>
        <taxon>Actinomycetota</taxon>
        <taxon>Actinomycetes</taxon>
        <taxon>Propionibacteriales</taxon>
        <taxon>Propionibacteriaceae</taxon>
        <taxon>Propionibacterium</taxon>
    </lineage>
</organism>
<dbReference type="Pfam" id="PF00005">
    <property type="entry name" value="ABC_tran"/>
    <property type="match status" value="1"/>
</dbReference>
<feature type="region of interest" description="Disordered" evidence="4">
    <location>
        <begin position="261"/>
        <end position="304"/>
    </location>
</feature>
<keyword evidence="1" id="KW-0813">Transport</keyword>
<evidence type="ECO:0000256" key="4">
    <source>
        <dbReference type="SAM" id="MobiDB-lite"/>
    </source>
</evidence>
<dbReference type="InterPro" id="IPR003593">
    <property type="entry name" value="AAA+_ATPase"/>
</dbReference>
<dbReference type="RefSeq" id="WP_021796673.1">
    <property type="nucleotide sequence ID" value="NZ_ACVN02000070.1"/>
</dbReference>
<reference evidence="6" key="1">
    <citation type="submission" date="2013-08" db="EMBL/GenBank/DDBJ databases">
        <authorList>
            <person name="Durkin A.S."/>
            <person name="Haft D.R."/>
            <person name="McCorrison J."/>
            <person name="Torralba M."/>
            <person name="Gillis M."/>
            <person name="Haft D.H."/>
            <person name="Methe B."/>
            <person name="Sutton G."/>
            <person name="Nelson K.E."/>
        </authorList>
    </citation>
    <scope>NUCLEOTIDE SEQUENCE [LARGE SCALE GENOMIC DNA]</scope>
    <source>
        <strain evidence="6">F0233</strain>
    </source>
</reference>
<keyword evidence="3" id="KW-0067">ATP-binding</keyword>
<evidence type="ECO:0000256" key="1">
    <source>
        <dbReference type="ARBA" id="ARBA00022448"/>
    </source>
</evidence>
<dbReference type="PANTHER" id="PTHR43776:SF8">
    <property type="entry name" value="ABC TRANSPORTER, ATP-BINDING PROTEIN"/>
    <property type="match status" value="1"/>
</dbReference>
<dbReference type="SUPFAM" id="SSF52540">
    <property type="entry name" value="P-loop containing nucleoside triphosphate hydrolases"/>
    <property type="match status" value="1"/>
</dbReference>
<dbReference type="InterPro" id="IPR003439">
    <property type="entry name" value="ABC_transporter-like_ATP-bd"/>
</dbReference>
<dbReference type="SMART" id="SM00382">
    <property type="entry name" value="AAA"/>
    <property type="match status" value="1"/>
</dbReference>
<evidence type="ECO:0000313" key="7">
    <source>
        <dbReference type="Proteomes" id="UP000017052"/>
    </source>
</evidence>
<comment type="caution">
    <text evidence="6">The sequence shown here is derived from an EMBL/GenBank/DDBJ whole genome shotgun (WGS) entry which is preliminary data.</text>
</comment>
<protein>
    <submittedName>
        <fullName evidence="6">Oligopeptide/dipeptide transporter, C-terminal domain protein</fullName>
    </submittedName>
</protein>
<evidence type="ECO:0000256" key="2">
    <source>
        <dbReference type="ARBA" id="ARBA00022741"/>
    </source>
</evidence>
<keyword evidence="2" id="KW-0547">Nucleotide-binding</keyword>
<accession>U2QWN1</accession>
<dbReference type="GO" id="GO:0016887">
    <property type="term" value="F:ATP hydrolysis activity"/>
    <property type="evidence" value="ECO:0007669"/>
    <property type="project" value="InterPro"/>
</dbReference>
<dbReference type="CDD" id="cd03257">
    <property type="entry name" value="ABC_NikE_OppD_transporters"/>
    <property type="match status" value="1"/>
</dbReference>
<feature type="domain" description="ABC transporter" evidence="5">
    <location>
        <begin position="6"/>
        <end position="250"/>
    </location>
</feature>
<dbReference type="GeneID" id="95359016"/>
<dbReference type="GO" id="GO:0055085">
    <property type="term" value="P:transmembrane transport"/>
    <property type="evidence" value="ECO:0007669"/>
    <property type="project" value="UniProtKB-ARBA"/>
</dbReference>
<evidence type="ECO:0000256" key="3">
    <source>
        <dbReference type="ARBA" id="ARBA00022840"/>
    </source>
</evidence>
<dbReference type="PROSITE" id="PS50893">
    <property type="entry name" value="ABC_TRANSPORTER_2"/>
    <property type="match status" value="1"/>
</dbReference>
<gene>
    <name evidence="6" type="ORF">HMPREF0682_1327</name>
</gene>
<dbReference type="AlphaFoldDB" id="U2QWN1"/>
<name>U2QWN1_9ACTN</name>
<dbReference type="PANTHER" id="PTHR43776">
    <property type="entry name" value="TRANSPORT ATP-BINDING PROTEIN"/>
    <property type="match status" value="1"/>
</dbReference>
<dbReference type="InterPro" id="IPR050319">
    <property type="entry name" value="ABC_transp_ATP-bind"/>
</dbReference>
<dbReference type="Proteomes" id="UP000017052">
    <property type="component" value="Unassembled WGS sequence"/>
</dbReference>